<sequence>MATRTTRKRARTSSAVAVSAEEDAGITQDNGAGQPLVRDEEFWYDDGTIILIARNVEFRIYKGILAEHSPVFKDMFSFPQPPPAPNTDSQCPVAHPRESTHRSSGSRAARVEDVQELEPERLQARDEQSSEGPRGQGCQVCVPDPFSHIGCMFQRGADLAVCDEYWRMILKREDFEHRDLWQRLPTLLGLVEDAGQAQAAAHAT</sequence>
<gene>
    <name evidence="1" type="ORF">NUW54_g8900</name>
</gene>
<keyword evidence="2" id="KW-1185">Reference proteome</keyword>
<accession>A0ACC1PCC0</accession>
<evidence type="ECO:0000313" key="2">
    <source>
        <dbReference type="Proteomes" id="UP001144978"/>
    </source>
</evidence>
<organism evidence="1 2">
    <name type="scientific">Trametes sanguinea</name>
    <dbReference type="NCBI Taxonomy" id="158606"/>
    <lineage>
        <taxon>Eukaryota</taxon>
        <taxon>Fungi</taxon>
        <taxon>Dikarya</taxon>
        <taxon>Basidiomycota</taxon>
        <taxon>Agaricomycotina</taxon>
        <taxon>Agaricomycetes</taxon>
        <taxon>Polyporales</taxon>
        <taxon>Polyporaceae</taxon>
        <taxon>Trametes</taxon>
    </lineage>
</organism>
<evidence type="ECO:0000313" key="1">
    <source>
        <dbReference type="EMBL" id="KAJ2989084.1"/>
    </source>
</evidence>
<name>A0ACC1PCC0_9APHY</name>
<dbReference type="EMBL" id="JANSHE010002856">
    <property type="protein sequence ID" value="KAJ2989084.1"/>
    <property type="molecule type" value="Genomic_DNA"/>
</dbReference>
<comment type="caution">
    <text evidence="1">The sequence shown here is derived from an EMBL/GenBank/DDBJ whole genome shotgun (WGS) entry which is preliminary data.</text>
</comment>
<reference evidence="1" key="1">
    <citation type="submission" date="2022-08" db="EMBL/GenBank/DDBJ databases">
        <title>Genome Sequence of Pycnoporus sanguineus.</title>
        <authorList>
            <person name="Buettner E."/>
        </authorList>
    </citation>
    <scope>NUCLEOTIDE SEQUENCE</scope>
    <source>
        <strain evidence="1">CG-C14</strain>
    </source>
</reference>
<protein>
    <submittedName>
        <fullName evidence="1">Uncharacterized protein</fullName>
    </submittedName>
</protein>
<proteinExistence type="predicted"/>
<dbReference type="Proteomes" id="UP001144978">
    <property type="component" value="Unassembled WGS sequence"/>
</dbReference>